<feature type="binding site" evidence="7 8">
    <location>
        <position position="74"/>
    </location>
    <ligand>
        <name>S-adenosyl-L-methionine</name>
        <dbReference type="ChEBI" id="CHEBI:59789"/>
    </ligand>
</feature>
<comment type="similarity">
    <text evidence="7">Belongs to the class I-like SAM-binding methyltransferase superfamily. rRNA adenine N(6)-methyltransferase family. RsmA subfamily.</text>
</comment>
<evidence type="ECO:0000313" key="10">
    <source>
        <dbReference type="EMBL" id="KXB58468.1"/>
    </source>
</evidence>
<comment type="subcellular location">
    <subcellularLocation>
        <location evidence="7">Cytoplasm</location>
    </subcellularLocation>
</comment>
<dbReference type="SMART" id="SM00650">
    <property type="entry name" value="rADc"/>
    <property type="match status" value="1"/>
</dbReference>
<dbReference type="PANTHER" id="PTHR11727">
    <property type="entry name" value="DIMETHYLADENOSINE TRANSFERASE"/>
    <property type="match status" value="1"/>
</dbReference>
<feature type="binding site" evidence="7 8">
    <location>
        <position position="99"/>
    </location>
    <ligand>
        <name>S-adenosyl-L-methionine</name>
        <dbReference type="ChEBI" id="CHEBI:59789"/>
    </ligand>
</feature>
<evidence type="ECO:0000256" key="3">
    <source>
        <dbReference type="ARBA" id="ARBA00022603"/>
    </source>
</evidence>
<evidence type="ECO:0000259" key="9">
    <source>
        <dbReference type="SMART" id="SM00650"/>
    </source>
</evidence>
<accession>A0ABR5TMF4</accession>
<dbReference type="PANTHER" id="PTHR11727:SF7">
    <property type="entry name" value="DIMETHYLADENOSINE TRANSFERASE-RELATED"/>
    <property type="match status" value="1"/>
</dbReference>
<feature type="domain" description="Ribosomal RNA adenine methylase transferase N-terminal" evidence="9">
    <location>
        <begin position="33"/>
        <end position="209"/>
    </location>
</feature>
<dbReference type="InterPro" id="IPR001737">
    <property type="entry name" value="KsgA/Erm"/>
</dbReference>
<keyword evidence="2 7" id="KW-0698">rRNA processing</keyword>
<dbReference type="Pfam" id="PF00398">
    <property type="entry name" value="RrnaAD"/>
    <property type="match status" value="1"/>
</dbReference>
<keyword evidence="1 7" id="KW-0963">Cytoplasm</keyword>
<dbReference type="CDD" id="cd02440">
    <property type="entry name" value="AdoMet_MTases"/>
    <property type="match status" value="1"/>
</dbReference>
<feature type="binding site" evidence="7 8">
    <location>
        <position position="124"/>
    </location>
    <ligand>
        <name>S-adenosyl-L-methionine</name>
        <dbReference type="ChEBI" id="CHEBI:59789"/>
    </ligand>
</feature>
<dbReference type="PROSITE" id="PS01131">
    <property type="entry name" value="RRNA_A_DIMETH"/>
    <property type="match status" value="1"/>
</dbReference>
<evidence type="ECO:0000256" key="1">
    <source>
        <dbReference type="ARBA" id="ARBA00022490"/>
    </source>
</evidence>
<dbReference type="SUPFAM" id="SSF53335">
    <property type="entry name" value="S-adenosyl-L-methionine-dependent methyltransferases"/>
    <property type="match status" value="1"/>
</dbReference>
<feature type="binding site" evidence="7 8">
    <location>
        <position position="53"/>
    </location>
    <ligand>
        <name>S-adenosyl-L-methionine</name>
        <dbReference type="ChEBI" id="CHEBI:59789"/>
    </ligand>
</feature>
<comment type="catalytic activity">
    <reaction evidence="7">
        <text>adenosine(1518)/adenosine(1519) in 16S rRNA + 4 S-adenosyl-L-methionine = N(6)-dimethyladenosine(1518)/N(6)-dimethyladenosine(1519) in 16S rRNA + 4 S-adenosyl-L-homocysteine + 4 H(+)</text>
        <dbReference type="Rhea" id="RHEA:19609"/>
        <dbReference type="Rhea" id="RHEA-COMP:10232"/>
        <dbReference type="Rhea" id="RHEA-COMP:10233"/>
        <dbReference type="ChEBI" id="CHEBI:15378"/>
        <dbReference type="ChEBI" id="CHEBI:57856"/>
        <dbReference type="ChEBI" id="CHEBI:59789"/>
        <dbReference type="ChEBI" id="CHEBI:74411"/>
        <dbReference type="ChEBI" id="CHEBI:74493"/>
        <dbReference type="EC" id="2.1.1.182"/>
    </reaction>
</comment>
<dbReference type="GO" id="GO:0016740">
    <property type="term" value="F:transferase activity"/>
    <property type="evidence" value="ECO:0007669"/>
    <property type="project" value="UniProtKB-KW"/>
</dbReference>
<keyword evidence="3 7" id="KW-0489">Methyltransferase</keyword>
<keyword evidence="11" id="KW-1185">Reference proteome</keyword>
<dbReference type="HAMAP" id="MF_00607">
    <property type="entry name" value="16SrRNA_methyltr_A"/>
    <property type="match status" value="1"/>
</dbReference>
<evidence type="ECO:0000256" key="6">
    <source>
        <dbReference type="ARBA" id="ARBA00022884"/>
    </source>
</evidence>
<evidence type="ECO:0000256" key="7">
    <source>
        <dbReference type="HAMAP-Rule" id="MF_00607"/>
    </source>
</evidence>
<evidence type="ECO:0000256" key="8">
    <source>
        <dbReference type="PROSITE-ProRule" id="PRU01026"/>
    </source>
</evidence>
<dbReference type="EMBL" id="LSDB01000010">
    <property type="protein sequence ID" value="KXB58468.1"/>
    <property type="molecule type" value="Genomic_DNA"/>
</dbReference>
<proteinExistence type="inferred from homology"/>
<dbReference type="InterPro" id="IPR011530">
    <property type="entry name" value="rRNA_adenine_dimethylase"/>
</dbReference>
<dbReference type="InterPro" id="IPR023165">
    <property type="entry name" value="rRNA_Ade_diMease-like_C"/>
</dbReference>
<comment type="function">
    <text evidence="7">Specifically dimethylates two adjacent adenosines (A1518 and A1519) in the loop of a conserved hairpin near the 3'-end of 16S rRNA in the 30S particle. May play a critical role in biogenesis of 30S subunits.</text>
</comment>
<dbReference type="EC" id="2.1.1.182" evidence="7"/>
<evidence type="ECO:0000256" key="2">
    <source>
        <dbReference type="ARBA" id="ARBA00022552"/>
    </source>
</evidence>
<dbReference type="InterPro" id="IPR029063">
    <property type="entry name" value="SAM-dependent_MTases_sf"/>
</dbReference>
<comment type="caution">
    <text evidence="10">The sequence shown here is derived from an EMBL/GenBank/DDBJ whole genome shotgun (WGS) entry which is preliminary data.</text>
</comment>
<dbReference type="Gene3D" id="3.40.50.150">
    <property type="entry name" value="Vaccinia Virus protein VP39"/>
    <property type="match status" value="1"/>
</dbReference>
<keyword evidence="6 7" id="KW-0694">RNA-binding</keyword>
<sequence>MAKIPQKTFQILKKYDFHFKKSLGQNFLVDSNILTKIVESAKIDNKTLVLEIGPGIGSLTEELAKKAKKVISFEIDNRLIPILKDTLSPYKNIEIINQDILKVDVDSVIEKQEENYEKVVLVANLPYYITTAIITHLLENTKKISSYVVMMQKEVANRLSAKVGTKDYNSLTILLNYYTNVSYLFTVPKKVFIPAPNVESAVVEIITKSKKDEEIDEKTFFNFVRNCFSQRRKTLLNNLISNFGKEKKEILIKSCEEAGIDPKRRSETLDIAEFNRLHKKIKEIEKNKL</sequence>
<evidence type="ECO:0000256" key="4">
    <source>
        <dbReference type="ARBA" id="ARBA00022679"/>
    </source>
</evidence>
<gene>
    <name evidence="7" type="primary">rsmA</name>
    <name evidence="7" type="synonym">ksgA</name>
    <name evidence="10" type="ORF">HMPREF1871_00451</name>
</gene>
<reference evidence="10 11" key="1">
    <citation type="submission" date="2016-01" db="EMBL/GenBank/DDBJ databases">
        <authorList>
            <person name="Mitreva M."/>
            <person name="Pepin K.H."/>
            <person name="Mihindukulasuriya K.A."/>
            <person name="Fulton R."/>
            <person name="Fronick C."/>
            <person name="O'Laughlin M."/>
            <person name="Miner T."/>
            <person name="Herter B."/>
            <person name="Rosa B.A."/>
            <person name="Cordes M."/>
            <person name="Tomlinson C."/>
            <person name="Wollam A."/>
            <person name="Palsikar V.B."/>
            <person name="Mardis E.R."/>
            <person name="Wilson R.K."/>
        </authorList>
    </citation>
    <scope>NUCLEOTIDE SEQUENCE [LARGE SCALE GENOMIC DNA]</scope>
    <source>
        <strain evidence="10 11">KA00071</strain>
    </source>
</reference>
<feature type="binding site" evidence="7 8">
    <location>
        <position position="26"/>
    </location>
    <ligand>
        <name>S-adenosyl-L-methionine</name>
        <dbReference type="ChEBI" id="CHEBI:59789"/>
    </ligand>
</feature>
<name>A0ABR5TMF4_9BACL</name>
<evidence type="ECO:0000256" key="5">
    <source>
        <dbReference type="ARBA" id="ARBA00022691"/>
    </source>
</evidence>
<dbReference type="Gene3D" id="1.10.8.100">
    <property type="entry name" value="Ribosomal RNA adenine dimethylase-like, domain 2"/>
    <property type="match status" value="1"/>
</dbReference>
<dbReference type="PROSITE" id="PS51689">
    <property type="entry name" value="SAM_RNA_A_N6_MT"/>
    <property type="match status" value="1"/>
</dbReference>
<feature type="binding site" evidence="7 8">
    <location>
        <position position="28"/>
    </location>
    <ligand>
        <name>S-adenosyl-L-methionine</name>
        <dbReference type="ChEBI" id="CHEBI:59789"/>
    </ligand>
</feature>
<evidence type="ECO:0000313" key="11">
    <source>
        <dbReference type="Proteomes" id="UP000070467"/>
    </source>
</evidence>
<dbReference type="NCBIfam" id="TIGR00755">
    <property type="entry name" value="ksgA"/>
    <property type="match status" value="1"/>
</dbReference>
<dbReference type="InterPro" id="IPR020596">
    <property type="entry name" value="rRNA_Ade_Mease_Trfase_CS"/>
</dbReference>
<dbReference type="RefSeq" id="WP_066129494.1">
    <property type="nucleotide sequence ID" value="NZ_KQ959863.1"/>
</dbReference>
<protein>
    <recommendedName>
        <fullName evidence="7">Ribosomal RNA small subunit methyltransferase A</fullName>
        <ecNumber evidence="7">2.1.1.182</ecNumber>
    </recommendedName>
    <alternativeName>
        <fullName evidence="7">16S rRNA (adenine(1518)-N(6)/adenine(1519)-N(6))-dimethyltransferase</fullName>
    </alternativeName>
    <alternativeName>
        <fullName evidence="7">16S rRNA dimethyladenosine transferase</fullName>
    </alternativeName>
    <alternativeName>
        <fullName evidence="7">16S rRNA dimethylase</fullName>
    </alternativeName>
    <alternativeName>
        <fullName evidence="7">S-adenosylmethionine-6-N', N'-adenosyl(rRNA) dimethyltransferase</fullName>
    </alternativeName>
</protein>
<keyword evidence="5 7" id="KW-0949">S-adenosyl-L-methionine</keyword>
<keyword evidence="4 7" id="KW-0808">Transferase</keyword>
<dbReference type="Proteomes" id="UP000070467">
    <property type="component" value="Unassembled WGS sequence"/>
</dbReference>
<dbReference type="InterPro" id="IPR020598">
    <property type="entry name" value="rRNA_Ade_methylase_Trfase_N"/>
</dbReference>
<organism evidence="10 11">
    <name type="scientific">Gemelliphila asaccharolytica</name>
    <dbReference type="NCBI Taxonomy" id="502393"/>
    <lineage>
        <taxon>Bacteria</taxon>
        <taxon>Bacillati</taxon>
        <taxon>Bacillota</taxon>
        <taxon>Bacilli</taxon>
        <taxon>Bacillales</taxon>
        <taxon>Gemellaceae</taxon>
        <taxon>Gemelliphila</taxon>
    </lineage>
</organism>